<gene>
    <name evidence="1" type="ORF">FLB61_08665</name>
</gene>
<dbReference type="RefSeq" id="WP_221919905.1">
    <property type="nucleotide sequence ID" value="NZ_CP173660.1"/>
</dbReference>
<reference evidence="1 2" key="1">
    <citation type="journal article" date="2020" name="New Microbes New Infect">
        <title>Sellimonas caecigallum sp. nov., description and genome sequence of a new member of the Sellimonas genus isolated from the cecum of feral chicken.</title>
        <authorList>
            <person name="Wongkuna S."/>
            <person name="Ghimire S."/>
            <person name="Antony L."/>
            <person name="Chankhamhaengdecha S."/>
            <person name="Janvilisri T."/>
            <person name="Scaria J."/>
        </authorList>
    </citation>
    <scope>NUCLEOTIDE SEQUENCE [LARGE SCALE GENOMIC DNA]</scope>
    <source>
        <strain evidence="1 2">SW451</strain>
    </source>
</reference>
<evidence type="ECO:0000313" key="2">
    <source>
        <dbReference type="Proteomes" id="UP000779049"/>
    </source>
</evidence>
<dbReference type="Proteomes" id="UP000779049">
    <property type="component" value="Unassembled WGS sequence"/>
</dbReference>
<dbReference type="InterPro" id="IPR025191">
    <property type="entry name" value="DUF4125"/>
</dbReference>
<dbReference type="EMBL" id="VIRV01000011">
    <property type="protein sequence ID" value="MBY0759157.1"/>
    <property type="molecule type" value="Genomic_DNA"/>
</dbReference>
<keyword evidence="2" id="KW-1185">Reference proteome</keyword>
<evidence type="ECO:0000313" key="1">
    <source>
        <dbReference type="EMBL" id="MBY0759157.1"/>
    </source>
</evidence>
<proteinExistence type="predicted"/>
<protein>
    <submittedName>
        <fullName evidence="1">DUF4125 family protein</fullName>
    </submittedName>
</protein>
<comment type="caution">
    <text evidence="1">The sequence shown here is derived from an EMBL/GenBank/DDBJ whole genome shotgun (WGS) entry which is preliminary data.</text>
</comment>
<accession>A0ABS7L859</accession>
<dbReference type="Pfam" id="PF13526">
    <property type="entry name" value="DUF4125"/>
    <property type="match status" value="1"/>
</dbReference>
<organism evidence="1 2">
    <name type="scientific">Sellimonas caecigallum</name>
    <dbReference type="NCBI Taxonomy" id="2592333"/>
    <lineage>
        <taxon>Bacteria</taxon>
        <taxon>Bacillati</taxon>
        <taxon>Bacillota</taxon>
        <taxon>Clostridia</taxon>
        <taxon>Lachnospirales</taxon>
        <taxon>Lachnospiraceae</taxon>
        <taxon>Sellimonas</taxon>
    </lineage>
</organism>
<sequence length="209" mass="24976">MERKERVIEETIKMEWLQFQEVSNEGGRAACQDDQETFVIMRKSQFLAWDEEVIVSYLDDLNEAREKGWNLITEKYARMMESTAPEQYARFADVLPKREEARIRIQEDIISKEMEWAEEFAAKYPKLGATGRKIRTSEDTEWETSQETYLRGEISTYSDKTLALYYAMICRFEREGKNYTEMILNNMIAQYGYKTLEQTEERLDEDRRK</sequence>
<name>A0ABS7L859_9FIRM</name>